<dbReference type="PANTHER" id="PTHR24421">
    <property type="entry name" value="NITRATE/NITRITE SENSOR PROTEIN NARX-RELATED"/>
    <property type="match status" value="1"/>
</dbReference>
<dbReference type="Gene3D" id="1.20.5.1930">
    <property type="match status" value="1"/>
</dbReference>
<dbReference type="Pfam" id="PF07730">
    <property type="entry name" value="HisKA_3"/>
    <property type="match status" value="1"/>
</dbReference>
<dbReference type="SUPFAM" id="SSF55874">
    <property type="entry name" value="ATPase domain of HSP90 chaperone/DNA topoisomerase II/histidine kinase"/>
    <property type="match status" value="1"/>
</dbReference>
<evidence type="ECO:0000259" key="11">
    <source>
        <dbReference type="Pfam" id="PF23539"/>
    </source>
</evidence>
<feature type="transmembrane region" description="Helical" evidence="9">
    <location>
        <begin position="134"/>
        <end position="153"/>
    </location>
</feature>
<keyword evidence="6 12" id="KW-0418">Kinase</keyword>
<dbReference type="EC" id="2.7.13.3" evidence="2"/>
<dbReference type="CDD" id="cd16917">
    <property type="entry name" value="HATPase_UhpB-NarQ-NarX-like"/>
    <property type="match status" value="1"/>
</dbReference>
<keyword evidence="9" id="KW-0472">Membrane</keyword>
<organism evidence="12 13">
    <name type="scientific">Dactylosporangium fulvum</name>
    <dbReference type="NCBI Taxonomy" id="53359"/>
    <lineage>
        <taxon>Bacteria</taxon>
        <taxon>Bacillati</taxon>
        <taxon>Actinomycetota</taxon>
        <taxon>Actinomycetes</taxon>
        <taxon>Micromonosporales</taxon>
        <taxon>Micromonosporaceae</taxon>
        <taxon>Dactylosporangium</taxon>
    </lineage>
</organism>
<reference evidence="12" key="1">
    <citation type="submission" date="2021-04" db="EMBL/GenBank/DDBJ databases">
        <authorList>
            <person name="Hartkoorn R.C."/>
            <person name="Beaudoing E."/>
            <person name="Hot D."/>
        </authorList>
    </citation>
    <scope>NUCLEOTIDE SEQUENCE</scope>
    <source>
        <strain evidence="12">NRRL B-16292</strain>
    </source>
</reference>
<keyword evidence="8" id="KW-0902">Two-component regulatory system</keyword>
<proteinExistence type="predicted"/>
<keyword evidence="3" id="KW-0597">Phosphoprotein</keyword>
<evidence type="ECO:0000256" key="7">
    <source>
        <dbReference type="ARBA" id="ARBA00022840"/>
    </source>
</evidence>
<dbReference type="Proteomes" id="UP001059617">
    <property type="component" value="Chromosome"/>
</dbReference>
<evidence type="ECO:0000256" key="1">
    <source>
        <dbReference type="ARBA" id="ARBA00000085"/>
    </source>
</evidence>
<dbReference type="PANTHER" id="PTHR24421:SF10">
    <property type="entry name" value="NITRATE_NITRITE SENSOR PROTEIN NARQ"/>
    <property type="match status" value="1"/>
</dbReference>
<keyword evidence="4" id="KW-0808">Transferase</keyword>
<dbReference type="GO" id="GO:0016301">
    <property type="term" value="F:kinase activity"/>
    <property type="evidence" value="ECO:0007669"/>
    <property type="project" value="UniProtKB-KW"/>
</dbReference>
<reference evidence="12" key="2">
    <citation type="submission" date="2022-09" db="EMBL/GenBank/DDBJ databases">
        <title>Biosynthetic gene clusters of Dactylosporangioum fulvum.</title>
        <authorList>
            <person name="Caradec T."/>
        </authorList>
    </citation>
    <scope>NUCLEOTIDE SEQUENCE</scope>
    <source>
        <strain evidence="12">NRRL B-16292</strain>
    </source>
</reference>
<feature type="transmembrane region" description="Helical" evidence="9">
    <location>
        <begin position="37"/>
        <end position="55"/>
    </location>
</feature>
<dbReference type="EMBL" id="CP073720">
    <property type="protein sequence ID" value="UWP83240.1"/>
    <property type="molecule type" value="Genomic_DNA"/>
</dbReference>
<protein>
    <recommendedName>
        <fullName evidence="2">histidine kinase</fullName>
        <ecNumber evidence="2">2.7.13.3</ecNumber>
    </recommendedName>
</protein>
<keyword evidence="9" id="KW-1133">Transmembrane helix</keyword>
<feature type="domain" description="Signal transduction histidine kinase subgroup 3 dimerisation and phosphoacceptor" evidence="10">
    <location>
        <begin position="188"/>
        <end position="253"/>
    </location>
</feature>
<sequence>MDRRTMLVDGGIAAITLAIAVSTLAVGGLGTPSPQSTPLDALGVVLAVVASVPLALRERAPVTVYVVVGVASLTLMMLNYPLDFPLGAAIGGYGVAVRYSGGSDLVRRSALAAVVGFGPLLVVSYQLAGDDLTRISVELTFLAVMFVAIWITGDRSRLRRERIVTLEERAARTEREVEREHRLAAAQERTRIARELHDSAGHAISVILVQAGAARLLHERDPERSKRALATIEDVARGTMDEIGRLVRALREDGQSDLTPAGPAAIDDLLDGFRSGGLALTSRIVGSPGAVPRSVASAAYRILQEALTNATRHGDGSADVTVRFAPEAVEITVTNPTRTTATPPTTGGHGIVGMRERAVLLGGTLQAKASGSLYELSACLPHFAGRAGVTA</sequence>
<dbReference type="InterPro" id="IPR050482">
    <property type="entry name" value="Sensor_HK_TwoCompSys"/>
</dbReference>
<dbReference type="Gene3D" id="3.30.565.10">
    <property type="entry name" value="Histidine kinase-like ATPase, C-terminal domain"/>
    <property type="match status" value="1"/>
</dbReference>
<dbReference type="Pfam" id="PF23539">
    <property type="entry name" value="DUF7134"/>
    <property type="match status" value="1"/>
</dbReference>
<evidence type="ECO:0000313" key="13">
    <source>
        <dbReference type="Proteomes" id="UP001059617"/>
    </source>
</evidence>
<evidence type="ECO:0000256" key="6">
    <source>
        <dbReference type="ARBA" id="ARBA00022777"/>
    </source>
</evidence>
<feature type="domain" description="DUF7134" evidence="11">
    <location>
        <begin position="2"/>
        <end position="160"/>
    </location>
</feature>
<feature type="transmembrane region" description="Helical" evidence="9">
    <location>
        <begin position="110"/>
        <end position="128"/>
    </location>
</feature>
<evidence type="ECO:0000256" key="5">
    <source>
        <dbReference type="ARBA" id="ARBA00022741"/>
    </source>
</evidence>
<evidence type="ECO:0000259" key="10">
    <source>
        <dbReference type="Pfam" id="PF07730"/>
    </source>
</evidence>
<dbReference type="RefSeq" id="WP_259861020.1">
    <property type="nucleotide sequence ID" value="NZ_BAAAST010000066.1"/>
</dbReference>
<evidence type="ECO:0000256" key="8">
    <source>
        <dbReference type="ARBA" id="ARBA00023012"/>
    </source>
</evidence>
<keyword evidence="7" id="KW-0067">ATP-binding</keyword>
<feature type="transmembrane region" description="Helical" evidence="9">
    <location>
        <begin position="62"/>
        <end position="78"/>
    </location>
</feature>
<accession>A0ABY5W1H7</accession>
<evidence type="ECO:0000256" key="3">
    <source>
        <dbReference type="ARBA" id="ARBA00022553"/>
    </source>
</evidence>
<dbReference type="InterPro" id="IPR011712">
    <property type="entry name" value="Sig_transdc_His_kin_sub3_dim/P"/>
</dbReference>
<evidence type="ECO:0000256" key="4">
    <source>
        <dbReference type="ARBA" id="ARBA00022679"/>
    </source>
</evidence>
<feature type="transmembrane region" description="Helical" evidence="9">
    <location>
        <begin position="12"/>
        <end position="31"/>
    </location>
</feature>
<keyword evidence="9" id="KW-0812">Transmembrane</keyword>
<dbReference type="InterPro" id="IPR036890">
    <property type="entry name" value="HATPase_C_sf"/>
</dbReference>
<evidence type="ECO:0000313" key="12">
    <source>
        <dbReference type="EMBL" id="UWP83240.1"/>
    </source>
</evidence>
<keyword evidence="13" id="KW-1185">Reference proteome</keyword>
<evidence type="ECO:0000256" key="2">
    <source>
        <dbReference type="ARBA" id="ARBA00012438"/>
    </source>
</evidence>
<dbReference type="InterPro" id="IPR055558">
    <property type="entry name" value="DUF7134"/>
</dbReference>
<name>A0ABY5W1H7_9ACTN</name>
<gene>
    <name evidence="12" type="ORF">Dfulv_02735</name>
</gene>
<keyword evidence="5" id="KW-0547">Nucleotide-binding</keyword>
<evidence type="ECO:0000256" key="9">
    <source>
        <dbReference type="SAM" id="Phobius"/>
    </source>
</evidence>
<comment type="catalytic activity">
    <reaction evidence="1">
        <text>ATP + protein L-histidine = ADP + protein N-phospho-L-histidine.</text>
        <dbReference type="EC" id="2.7.13.3"/>
    </reaction>
</comment>